<gene>
    <name evidence="3" type="ORF">GCM10011515_03090</name>
</gene>
<dbReference type="InterPro" id="IPR038649">
    <property type="entry name" value="EXOI_SH3_sf"/>
</dbReference>
<name>A0ABQ1S143_9SPHN</name>
<dbReference type="InterPro" id="IPR058561">
    <property type="entry name" value="Exonuc_1_C"/>
</dbReference>
<evidence type="ECO:0000259" key="2">
    <source>
        <dbReference type="PROSITE" id="PS51785"/>
    </source>
</evidence>
<comment type="caution">
    <text evidence="3">The sequence shown here is derived from an EMBL/GenBank/DDBJ whole genome shotgun (WGS) entry which is preliminary data.</text>
</comment>
<dbReference type="PIRSF" id="PIRSF000977">
    <property type="entry name" value="Exodeoxyribonuclease_I"/>
    <property type="match status" value="1"/>
</dbReference>
<sequence>MAFVFYDTETTGISTGFDQILQFAAIRTDDNLKEIDRIELRCRLHPHVVPSPGALAVTGMTIDKLLDEALPCHYEMIREIRAKLTDWSPATFIGYNSLRFDEELLRKALFRTLHAPYLTNTGGNCRADALVLVQLASEFAPGCLKLPTGDKGNLIFKLDQVAPLNGFNHANAHDALADVQATIHLAQCVRAHAPALWERFLRFSTKASAQKFLEDEGAVVLTEFYFNRPYHFVVAAIGPEPGNSAAILALDLKHDLDWLAELPADQLATWVGKSPKKVRRVRTNACPSLAAVGDVPHHLLRPLGVEEIAQRAARLRDDPALKARLIEAALATAKDYETSPYVEEQIYSGGFVTRSDEALMARFHEVPWEERSAIVEQMKDERLRYHGRLIIHEMHPEVLNDEHRSSLESHMWERLLAEEAPKDTWTSLHKALVDTEQMMAGADPTKLEILAGLREHLLGRLELGKARHLAE</sequence>
<dbReference type="Pfam" id="PF00929">
    <property type="entry name" value="RNase_T"/>
    <property type="match status" value="1"/>
</dbReference>
<dbReference type="RefSeq" id="WP_188643525.1">
    <property type="nucleotide sequence ID" value="NZ_BMKL01000001.1"/>
</dbReference>
<dbReference type="EMBL" id="BMKL01000001">
    <property type="protein sequence ID" value="GGD86991.1"/>
    <property type="molecule type" value="Genomic_DNA"/>
</dbReference>
<dbReference type="PANTHER" id="PTHR30231:SF41">
    <property type="entry name" value="DNA POLYMERASE III SUBUNIT EPSILON"/>
    <property type="match status" value="1"/>
</dbReference>
<evidence type="ECO:0000259" key="1">
    <source>
        <dbReference type="PROSITE" id="PS51784"/>
    </source>
</evidence>
<dbReference type="InterPro" id="IPR012337">
    <property type="entry name" value="RNaseH-like_sf"/>
</dbReference>
<dbReference type="Gene3D" id="1.20.1280.70">
    <property type="entry name" value="Exonuclease ExoI, domain 3"/>
    <property type="match status" value="1"/>
</dbReference>
<keyword evidence="4" id="KW-1185">Reference proteome</keyword>
<reference evidence="4" key="1">
    <citation type="journal article" date="2019" name="Int. J. Syst. Evol. Microbiol.">
        <title>The Global Catalogue of Microorganisms (GCM) 10K type strain sequencing project: providing services to taxonomists for standard genome sequencing and annotation.</title>
        <authorList>
            <consortium name="The Broad Institute Genomics Platform"/>
            <consortium name="The Broad Institute Genome Sequencing Center for Infectious Disease"/>
            <person name="Wu L."/>
            <person name="Ma J."/>
        </authorList>
    </citation>
    <scope>NUCLEOTIDE SEQUENCE [LARGE SCALE GENOMIC DNA]</scope>
    <source>
        <strain evidence="4">CGMCC 1.15959</strain>
    </source>
</reference>
<dbReference type="PANTHER" id="PTHR30231">
    <property type="entry name" value="DNA POLYMERASE III SUBUNIT EPSILON"/>
    <property type="match status" value="1"/>
</dbReference>
<feature type="domain" description="ExoI SH3-like" evidence="1">
    <location>
        <begin position="194"/>
        <end position="333"/>
    </location>
</feature>
<dbReference type="InterPro" id="IPR036397">
    <property type="entry name" value="RNaseH_sf"/>
</dbReference>
<dbReference type="InterPro" id="IPR034747">
    <property type="entry name" value="EXOI_SH3"/>
</dbReference>
<dbReference type="SMART" id="SM00479">
    <property type="entry name" value="EXOIII"/>
    <property type="match status" value="1"/>
</dbReference>
<dbReference type="PROSITE" id="PS51784">
    <property type="entry name" value="EXOI_SH3"/>
    <property type="match status" value="1"/>
</dbReference>
<evidence type="ECO:0000313" key="4">
    <source>
        <dbReference type="Proteomes" id="UP000619041"/>
    </source>
</evidence>
<organism evidence="3 4">
    <name type="scientific">Tsuneonella deserti</name>
    <dbReference type="NCBI Taxonomy" id="2035528"/>
    <lineage>
        <taxon>Bacteria</taxon>
        <taxon>Pseudomonadati</taxon>
        <taxon>Pseudomonadota</taxon>
        <taxon>Alphaproteobacteria</taxon>
        <taxon>Sphingomonadales</taxon>
        <taxon>Erythrobacteraceae</taxon>
        <taxon>Tsuneonella</taxon>
    </lineage>
</organism>
<accession>A0ABQ1S143</accession>
<evidence type="ECO:0000313" key="3">
    <source>
        <dbReference type="EMBL" id="GGD86991.1"/>
    </source>
</evidence>
<dbReference type="InterPro" id="IPR023607">
    <property type="entry name" value="Exodeoxyribonuclease_I"/>
</dbReference>
<proteinExistence type="predicted"/>
<dbReference type="Pfam" id="PF26016">
    <property type="entry name" value="ExoI_C"/>
    <property type="match status" value="1"/>
</dbReference>
<dbReference type="SUPFAM" id="SSF53098">
    <property type="entry name" value="Ribonuclease H-like"/>
    <property type="match status" value="1"/>
</dbReference>
<dbReference type="Gene3D" id="3.30.420.10">
    <property type="entry name" value="Ribonuclease H-like superfamily/Ribonuclease H"/>
    <property type="match status" value="1"/>
</dbReference>
<dbReference type="Proteomes" id="UP000619041">
    <property type="component" value="Unassembled WGS sequence"/>
</dbReference>
<protein>
    <submittedName>
        <fullName evidence="3">Exodeoxyribonuclease I</fullName>
    </submittedName>
</protein>
<dbReference type="Gene3D" id="3.30.1520.20">
    <property type="entry name" value="Exonuclease ExoI, domain 2"/>
    <property type="match status" value="1"/>
</dbReference>
<feature type="domain" description="ExoI C-terminal" evidence="2">
    <location>
        <begin position="338"/>
        <end position="461"/>
    </location>
</feature>
<dbReference type="InterPro" id="IPR013520">
    <property type="entry name" value="Ribonucl_H"/>
</dbReference>
<dbReference type="PROSITE" id="PS51785">
    <property type="entry name" value="EXOI_C"/>
    <property type="match status" value="1"/>
</dbReference>